<dbReference type="EMBL" id="JAZHXJ010000018">
    <property type="protein sequence ID" value="KAL1882059.1"/>
    <property type="molecule type" value="Genomic_DNA"/>
</dbReference>
<feature type="domain" description="Myb-like" evidence="3">
    <location>
        <begin position="189"/>
        <end position="242"/>
    </location>
</feature>
<dbReference type="PROSITE" id="PS51294">
    <property type="entry name" value="HTH_MYB"/>
    <property type="match status" value="1"/>
</dbReference>
<feature type="compositionally biased region" description="Basic residues" evidence="2">
    <location>
        <begin position="333"/>
        <end position="342"/>
    </location>
</feature>
<dbReference type="InterPro" id="IPR001005">
    <property type="entry name" value="SANT/Myb"/>
</dbReference>
<gene>
    <name evidence="5" type="ORF">VTK73DRAFT_2773</name>
</gene>
<dbReference type="Gene3D" id="1.10.10.60">
    <property type="entry name" value="Homeodomain-like"/>
    <property type="match status" value="1"/>
</dbReference>
<dbReference type="InterPro" id="IPR009057">
    <property type="entry name" value="Homeodomain-like_sf"/>
</dbReference>
<feature type="region of interest" description="Disordered" evidence="2">
    <location>
        <begin position="166"/>
        <end position="199"/>
    </location>
</feature>
<feature type="compositionally biased region" description="Basic residues" evidence="2">
    <location>
        <begin position="311"/>
        <end position="320"/>
    </location>
</feature>
<name>A0ABR3Y234_9PEZI</name>
<feature type="region of interest" description="Disordered" evidence="2">
    <location>
        <begin position="40"/>
        <end position="65"/>
    </location>
</feature>
<dbReference type="SMART" id="SM00717">
    <property type="entry name" value="SANT"/>
    <property type="match status" value="2"/>
</dbReference>
<feature type="region of interest" description="Disordered" evidence="2">
    <location>
        <begin position="294"/>
        <end position="350"/>
    </location>
</feature>
<dbReference type="PROSITE" id="PS50090">
    <property type="entry name" value="MYB_LIKE"/>
    <property type="match status" value="1"/>
</dbReference>
<feature type="region of interest" description="Disordered" evidence="2">
    <location>
        <begin position="247"/>
        <end position="273"/>
    </location>
</feature>
<keyword evidence="1" id="KW-0539">Nucleus</keyword>
<evidence type="ECO:0000259" key="4">
    <source>
        <dbReference type="PROSITE" id="PS51294"/>
    </source>
</evidence>
<dbReference type="Pfam" id="PF00249">
    <property type="entry name" value="Myb_DNA-binding"/>
    <property type="match status" value="1"/>
</dbReference>
<dbReference type="CDD" id="cd11660">
    <property type="entry name" value="SANT_TRF"/>
    <property type="match status" value="2"/>
</dbReference>
<proteinExistence type="predicted"/>
<keyword evidence="6" id="KW-1185">Reference proteome</keyword>
<feature type="compositionally biased region" description="Basic residues" evidence="2">
    <location>
        <begin position="186"/>
        <end position="195"/>
    </location>
</feature>
<protein>
    <submittedName>
        <fullName evidence="5">Uncharacterized protein</fullName>
    </submittedName>
</protein>
<dbReference type="Gene3D" id="1.10.246.220">
    <property type="match status" value="1"/>
</dbReference>
<evidence type="ECO:0000256" key="1">
    <source>
        <dbReference type="ARBA" id="ARBA00023242"/>
    </source>
</evidence>
<feature type="domain" description="HTH myb-type" evidence="4">
    <location>
        <begin position="189"/>
        <end position="248"/>
    </location>
</feature>
<organism evidence="5 6">
    <name type="scientific">Phialemonium thermophilum</name>
    <dbReference type="NCBI Taxonomy" id="223376"/>
    <lineage>
        <taxon>Eukaryota</taxon>
        <taxon>Fungi</taxon>
        <taxon>Dikarya</taxon>
        <taxon>Ascomycota</taxon>
        <taxon>Pezizomycotina</taxon>
        <taxon>Sordariomycetes</taxon>
        <taxon>Sordariomycetidae</taxon>
        <taxon>Cephalothecales</taxon>
        <taxon>Cephalothecaceae</taxon>
        <taxon>Phialemonium</taxon>
    </lineage>
</organism>
<dbReference type="InterPro" id="IPR052450">
    <property type="entry name" value="TRBD-Containing_Protein"/>
</dbReference>
<evidence type="ECO:0000259" key="3">
    <source>
        <dbReference type="PROSITE" id="PS50090"/>
    </source>
</evidence>
<accession>A0ABR3Y234</accession>
<sequence>MAIVMATIEPRLMHLLNESVSPSLPRIQLFPFPGTHDHSLALPPIDADGSDQRADKSAQPANPIPPIHAVGASVYSIRRILDDTPEAHEDSTTKKRHRTLASKDDFVQLPHPLKKQKSTQQVVPPIINGLLEPPPDAAVFPPIAAGVFPDVEAPTLNVLREFASAGEDRAATSNGSEAAKTTPEKTRRRAAKPRRKWTEEETNHLLLGVSRHGVGKWTTILEDPDFKFNDRTAGDLKDRFRTCCPNELRENSSGNCKPGSVENDEHGSVPGTKTSAAVAKKAFLLEDLLIDEEAEPSSSPQQQQDSDSTTKPRKSRAHRRKVEDLKELGIHGPFKKSHRRERRPFSEQDDQRILQGLEEYGPAWTKIQRDPRFNLSNRQPTDLRDRVRNKYPEIYARIDKMSSQNKETGRGGLLEPTVDTAIQNSLHLTIASAREAHLSRSTSNKDDVLHKWLFLAGPTESTECLATPLIDPSEYPPSGPMNSSGEMEISRVLSGSPRVFTEPMARTNALESVLDATSPSDEGPDSVALKAVHRATHSDLVDRRLRRE</sequence>
<dbReference type="PANTHER" id="PTHR46734">
    <property type="entry name" value="TELOMERIC REPEAT-BINDING FACTOR 1 TERF1"/>
    <property type="match status" value="1"/>
</dbReference>
<comment type="caution">
    <text evidence="5">The sequence shown here is derived from an EMBL/GenBank/DDBJ whole genome shotgun (WGS) entry which is preliminary data.</text>
</comment>
<dbReference type="PANTHER" id="PTHR46734:SF1">
    <property type="entry name" value="TELOMERIC REPEAT-BINDING FACTOR 1"/>
    <property type="match status" value="1"/>
</dbReference>
<dbReference type="InterPro" id="IPR017930">
    <property type="entry name" value="Myb_dom"/>
</dbReference>
<feature type="compositionally biased region" description="Low complexity" evidence="2">
    <location>
        <begin position="296"/>
        <end position="307"/>
    </location>
</feature>
<dbReference type="SUPFAM" id="SSF46689">
    <property type="entry name" value="Homeodomain-like"/>
    <property type="match status" value="2"/>
</dbReference>
<evidence type="ECO:0000313" key="5">
    <source>
        <dbReference type="EMBL" id="KAL1882059.1"/>
    </source>
</evidence>
<dbReference type="Proteomes" id="UP001586593">
    <property type="component" value="Unassembled WGS sequence"/>
</dbReference>
<evidence type="ECO:0000313" key="6">
    <source>
        <dbReference type="Proteomes" id="UP001586593"/>
    </source>
</evidence>
<reference evidence="5 6" key="1">
    <citation type="journal article" date="2024" name="Commun. Biol.">
        <title>Comparative genomic analysis of thermophilic fungi reveals convergent evolutionary adaptations and gene losses.</title>
        <authorList>
            <person name="Steindorff A.S."/>
            <person name="Aguilar-Pontes M.V."/>
            <person name="Robinson A.J."/>
            <person name="Andreopoulos B."/>
            <person name="LaButti K."/>
            <person name="Kuo A."/>
            <person name="Mondo S."/>
            <person name="Riley R."/>
            <person name="Otillar R."/>
            <person name="Haridas S."/>
            <person name="Lipzen A."/>
            <person name="Grimwood J."/>
            <person name="Schmutz J."/>
            <person name="Clum A."/>
            <person name="Reid I.D."/>
            <person name="Moisan M.C."/>
            <person name="Butler G."/>
            <person name="Nguyen T.T.M."/>
            <person name="Dewar K."/>
            <person name="Conant G."/>
            <person name="Drula E."/>
            <person name="Henrissat B."/>
            <person name="Hansel C."/>
            <person name="Singer S."/>
            <person name="Hutchinson M.I."/>
            <person name="de Vries R.P."/>
            <person name="Natvig D.O."/>
            <person name="Powell A.J."/>
            <person name="Tsang A."/>
            <person name="Grigoriev I.V."/>
        </authorList>
    </citation>
    <scope>NUCLEOTIDE SEQUENCE [LARGE SCALE GENOMIC DNA]</scope>
    <source>
        <strain evidence="5 6">ATCC 24622</strain>
    </source>
</reference>
<evidence type="ECO:0000256" key="2">
    <source>
        <dbReference type="SAM" id="MobiDB-lite"/>
    </source>
</evidence>